<name>A0ABT3NCI7_9BACT</name>
<dbReference type="EMBL" id="JAPFPW010000022">
    <property type="protein sequence ID" value="MCW7755130.1"/>
    <property type="molecule type" value="Genomic_DNA"/>
</dbReference>
<dbReference type="InterPro" id="IPR050595">
    <property type="entry name" value="Bact_response_regulator"/>
</dbReference>
<reference evidence="4 5" key="1">
    <citation type="submission" date="2022-11" db="EMBL/GenBank/DDBJ databases">
        <title>Desulfobotulus tamanensis H1 sp. nov. - anaerobic, alkaliphilic, sulphate reducing bacterium isolated from terrestrial mud volcano.</title>
        <authorList>
            <person name="Frolova A."/>
            <person name="Merkel A.Y."/>
            <person name="Slobodkin A.I."/>
        </authorList>
    </citation>
    <scope>NUCLEOTIDE SEQUENCE [LARGE SCALE GENOMIC DNA]</scope>
    <source>
        <strain evidence="4 5">H1</strain>
    </source>
</reference>
<dbReference type="Gene3D" id="3.40.50.2300">
    <property type="match status" value="1"/>
</dbReference>
<dbReference type="PANTHER" id="PTHR44591:SF3">
    <property type="entry name" value="RESPONSE REGULATORY DOMAIN-CONTAINING PROTEIN"/>
    <property type="match status" value="1"/>
</dbReference>
<evidence type="ECO:0000256" key="1">
    <source>
        <dbReference type="ARBA" id="ARBA00022553"/>
    </source>
</evidence>
<evidence type="ECO:0000256" key="2">
    <source>
        <dbReference type="PROSITE-ProRule" id="PRU00169"/>
    </source>
</evidence>
<organism evidence="4 5">
    <name type="scientific">Desulfobotulus pelophilus</name>
    <dbReference type="NCBI Taxonomy" id="2823377"/>
    <lineage>
        <taxon>Bacteria</taxon>
        <taxon>Pseudomonadati</taxon>
        <taxon>Thermodesulfobacteriota</taxon>
        <taxon>Desulfobacteria</taxon>
        <taxon>Desulfobacterales</taxon>
        <taxon>Desulfobacteraceae</taxon>
        <taxon>Desulfobotulus</taxon>
    </lineage>
</organism>
<dbReference type="Pfam" id="PF14332">
    <property type="entry name" value="DUF4388"/>
    <property type="match status" value="1"/>
</dbReference>
<dbReference type="RefSeq" id="WP_265426051.1">
    <property type="nucleotide sequence ID" value="NZ_JAPFPW010000022.1"/>
</dbReference>
<evidence type="ECO:0000313" key="4">
    <source>
        <dbReference type="EMBL" id="MCW7755130.1"/>
    </source>
</evidence>
<evidence type="ECO:0000313" key="5">
    <source>
        <dbReference type="Proteomes" id="UP001209681"/>
    </source>
</evidence>
<sequence length="359" mass="39305">MQLHVLIADPDKMMAQRISGWIDSQGNNFECLHAATGMEAMDYLRSKAVVLLITELILPDIDGFGLLDWVNKECSEVPAIVISAHGKPKTREILLRKGAEEFLPKPVDERLFLSALGKTLQRIQEGGALNGASLDTFAQMIEMEQKTCTLRVLHPPSKGYGILFFSSGNIIHARIPGPKKSDGISAAYTILGWQPVSLMIENHCRAPSETIQADLQGMLMEAMRLKDEEGPQELQPAAQTVLPASTDKSENHAPSTPSTIDSLQQWLQSQSQHDRSLGIQGVYQDASWKELLNYASLIGAAFDAGKLEACYVNTEDASEFLALPDEEATVIAVRPACKREHLVSLLAKKPSFRTSGGVL</sequence>
<comment type="caution">
    <text evidence="4">The sequence shown here is derived from an EMBL/GenBank/DDBJ whole genome shotgun (WGS) entry which is preliminary data.</text>
</comment>
<comment type="caution">
    <text evidence="2">Lacks conserved residue(s) required for the propagation of feature annotation.</text>
</comment>
<dbReference type="Proteomes" id="UP001209681">
    <property type="component" value="Unassembled WGS sequence"/>
</dbReference>
<dbReference type="InterPro" id="IPR025497">
    <property type="entry name" value="PatA-like_N"/>
</dbReference>
<dbReference type="CDD" id="cd00156">
    <property type="entry name" value="REC"/>
    <property type="match status" value="1"/>
</dbReference>
<dbReference type="InterPro" id="IPR001789">
    <property type="entry name" value="Sig_transdc_resp-reg_receiver"/>
</dbReference>
<protein>
    <submittedName>
        <fullName evidence="4">Response regulator</fullName>
    </submittedName>
</protein>
<feature type="domain" description="Response regulatory" evidence="3">
    <location>
        <begin position="4"/>
        <end position="120"/>
    </location>
</feature>
<keyword evidence="1" id="KW-0597">Phosphoprotein</keyword>
<keyword evidence="5" id="KW-1185">Reference proteome</keyword>
<dbReference type="InterPro" id="IPR011006">
    <property type="entry name" value="CheY-like_superfamily"/>
</dbReference>
<gene>
    <name evidence="4" type="ORF">OOT00_14170</name>
</gene>
<dbReference type="Pfam" id="PF00072">
    <property type="entry name" value="Response_reg"/>
    <property type="match status" value="1"/>
</dbReference>
<accession>A0ABT3NCI7</accession>
<dbReference type="SMART" id="SM00448">
    <property type="entry name" value="REC"/>
    <property type="match status" value="1"/>
</dbReference>
<dbReference type="PROSITE" id="PS50110">
    <property type="entry name" value="RESPONSE_REGULATORY"/>
    <property type="match status" value="1"/>
</dbReference>
<proteinExistence type="predicted"/>
<dbReference type="PANTHER" id="PTHR44591">
    <property type="entry name" value="STRESS RESPONSE REGULATOR PROTEIN 1"/>
    <property type="match status" value="1"/>
</dbReference>
<evidence type="ECO:0000259" key="3">
    <source>
        <dbReference type="PROSITE" id="PS50110"/>
    </source>
</evidence>
<dbReference type="SUPFAM" id="SSF52172">
    <property type="entry name" value="CheY-like"/>
    <property type="match status" value="1"/>
</dbReference>